<dbReference type="GO" id="GO:0009432">
    <property type="term" value="P:SOS response"/>
    <property type="evidence" value="ECO:0007669"/>
    <property type="project" value="TreeGrafter"/>
</dbReference>
<dbReference type="InterPro" id="IPR003395">
    <property type="entry name" value="RecF/RecN/SMC_N"/>
</dbReference>
<dbReference type="GO" id="GO:0005524">
    <property type="term" value="F:ATP binding"/>
    <property type="evidence" value="ECO:0007669"/>
    <property type="project" value="UniProtKB-KW"/>
</dbReference>
<evidence type="ECO:0000259" key="11">
    <source>
        <dbReference type="Pfam" id="PF02463"/>
    </source>
</evidence>
<dbReference type="SUPFAM" id="SSF52540">
    <property type="entry name" value="P-loop containing nucleoside triphosphate hydrolases"/>
    <property type="match status" value="1"/>
</dbReference>
<evidence type="ECO:0000256" key="8">
    <source>
        <dbReference type="ARBA" id="ARBA00033408"/>
    </source>
</evidence>
<dbReference type="PANTHER" id="PTHR11059">
    <property type="entry name" value="DNA REPAIR PROTEIN RECN"/>
    <property type="match status" value="1"/>
</dbReference>
<dbReference type="Pfam" id="PF02463">
    <property type="entry name" value="SMC_N"/>
    <property type="match status" value="1"/>
</dbReference>
<gene>
    <name evidence="12" type="ORF">HOC_01000</name>
</gene>
<dbReference type="Proteomes" id="UP000024942">
    <property type="component" value="Unassembled WGS sequence"/>
</dbReference>
<evidence type="ECO:0000256" key="9">
    <source>
        <dbReference type="PIRNR" id="PIRNR003128"/>
    </source>
</evidence>
<accession>A0A059GC99</accession>
<comment type="caution">
    <text evidence="12">The sequence shown here is derived from an EMBL/GenBank/DDBJ whole genome shotgun (WGS) entry which is preliminary data.</text>
</comment>
<feature type="domain" description="RecF/RecN/SMC N-terminal" evidence="11">
    <location>
        <begin position="3"/>
        <end position="517"/>
    </location>
</feature>
<keyword evidence="10" id="KW-0175">Coiled coil</keyword>
<comment type="function">
    <text evidence="1 9">May be involved in recombinational repair of damaged DNA.</text>
</comment>
<dbReference type="CDD" id="cd03241">
    <property type="entry name" value="ABC_RecN"/>
    <property type="match status" value="2"/>
</dbReference>
<dbReference type="InterPro" id="IPR027417">
    <property type="entry name" value="P-loop_NTPase"/>
</dbReference>
<evidence type="ECO:0000256" key="6">
    <source>
        <dbReference type="ARBA" id="ARBA00022840"/>
    </source>
</evidence>
<dbReference type="AlphaFoldDB" id="A0A059GC99"/>
<dbReference type="InterPro" id="IPR004604">
    <property type="entry name" value="DNA_recomb/repair_RecN"/>
</dbReference>
<dbReference type="GO" id="GO:0006281">
    <property type="term" value="P:DNA repair"/>
    <property type="evidence" value="ECO:0007669"/>
    <property type="project" value="UniProtKB-KW"/>
</dbReference>
<reference evidence="12 13" key="1">
    <citation type="journal article" date="2014" name="Antonie Van Leeuwenhoek">
        <title>Hyphomonas beringensis sp. nov. and Hyphomonas chukchiensis sp. nov., isolated from surface seawater of the Bering Sea and Chukchi Sea.</title>
        <authorList>
            <person name="Li C."/>
            <person name="Lai Q."/>
            <person name="Li G."/>
            <person name="Dong C."/>
            <person name="Wang J."/>
            <person name="Liao Y."/>
            <person name="Shao Z."/>
        </authorList>
    </citation>
    <scope>NUCLEOTIDE SEQUENCE [LARGE SCALE GENOMIC DNA]</scope>
    <source>
        <strain evidence="12 13">SCH89</strain>
    </source>
</reference>
<dbReference type="NCBIfam" id="TIGR00634">
    <property type="entry name" value="recN"/>
    <property type="match status" value="1"/>
</dbReference>
<protein>
    <recommendedName>
        <fullName evidence="3 9">DNA repair protein RecN</fullName>
    </recommendedName>
    <alternativeName>
        <fullName evidence="8 9">Recombination protein N</fullName>
    </alternativeName>
</protein>
<dbReference type="eggNOG" id="COG0497">
    <property type="taxonomic scope" value="Bacteria"/>
</dbReference>
<organism evidence="12 13">
    <name type="scientific">Hyphomonas oceanitis SCH89</name>
    <dbReference type="NCBI Taxonomy" id="1280953"/>
    <lineage>
        <taxon>Bacteria</taxon>
        <taxon>Pseudomonadati</taxon>
        <taxon>Pseudomonadota</taxon>
        <taxon>Alphaproteobacteria</taxon>
        <taxon>Hyphomonadales</taxon>
        <taxon>Hyphomonadaceae</taxon>
        <taxon>Hyphomonas</taxon>
    </lineage>
</organism>
<dbReference type="Gene3D" id="3.40.50.300">
    <property type="entry name" value="P-loop containing nucleotide triphosphate hydrolases"/>
    <property type="match status" value="2"/>
</dbReference>
<dbReference type="PATRIC" id="fig|1280953.3.peg.199"/>
<evidence type="ECO:0000313" key="13">
    <source>
        <dbReference type="Proteomes" id="UP000024942"/>
    </source>
</evidence>
<dbReference type="STRING" id="1280953.HOC_01000"/>
<dbReference type="RefSeq" id="WP_035534860.1">
    <property type="nucleotide sequence ID" value="NZ_ARYL01000001.1"/>
</dbReference>
<evidence type="ECO:0000313" key="12">
    <source>
        <dbReference type="EMBL" id="KDA04417.1"/>
    </source>
</evidence>
<dbReference type="GO" id="GO:0006310">
    <property type="term" value="P:DNA recombination"/>
    <property type="evidence" value="ECO:0007669"/>
    <property type="project" value="InterPro"/>
</dbReference>
<evidence type="ECO:0000256" key="5">
    <source>
        <dbReference type="ARBA" id="ARBA00022763"/>
    </source>
</evidence>
<evidence type="ECO:0000256" key="3">
    <source>
        <dbReference type="ARBA" id="ARBA00021315"/>
    </source>
</evidence>
<evidence type="ECO:0000256" key="1">
    <source>
        <dbReference type="ARBA" id="ARBA00003618"/>
    </source>
</evidence>
<keyword evidence="13" id="KW-1185">Reference proteome</keyword>
<dbReference type="EMBL" id="ARYL01000001">
    <property type="protein sequence ID" value="KDA04417.1"/>
    <property type="molecule type" value="Genomic_DNA"/>
</dbReference>
<dbReference type="PANTHER" id="PTHR11059:SF0">
    <property type="entry name" value="DNA REPAIR PROTEIN RECN"/>
    <property type="match status" value="1"/>
</dbReference>
<evidence type="ECO:0000256" key="7">
    <source>
        <dbReference type="ARBA" id="ARBA00023204"/>
    </source>
</evidence>
<proteinExistence type="inferred from homology"/>
<dbReference type="GO" id="GO:0043590">
    <property type="term" value="C:bacterial nucleoid"/>
    <property type="evidence" value="ECO:0007669"/>
    <property type="project" value="TreeGrafter"/>
</dbReference>
<keyword evidence="6" id="KW-0067">ATP-binding</keyword>
<evidence type="ECO:0000256" key="4">
    <source>
        <dbReference type="ARBA" id="ARBA00022741"/>
    </source>
</evidence>
<sequence>MILSISIRDFVLIDRLDIEPGAGFTALTGETGAGKSIILDALSLAMGAPADRSFIRNGTQQASVAVEFGPPSRHPVWALLQEQGIEASMDEALTLKRVIRTSGPARAFVNDQAVSAALLAEIGEMLVEIHGQHAASALMRPSMHRRLLDQFAGNETLLSACSKAFDALHEARETRARLEAEQADAIAAREWLGQAVEELERLAPVSGEAEELTTRRMRLMQSERVTEAVSEAETAMDGADMETALSRAARAVERICRLPGFEGSDETLPVAARAAAEAIERAIIETREAGAAVFGLERLISHDTSALESAESRLFALRALARKHMTEPEALPDLLAKLRGQLDLAEAGEDALIAARKAETATQARYHQVAEKLTVARKAAAGQLEKAIAKELAPLKLGRATIGICVEALPEGEGGAFGADRVEFEAETNPGAGFGPLRKIASGGELARFSLALKCALAEAGSAQTLIFDEVDQGVGGSVAAAIGERLVRLAGARQVFAVTHSPQVAASAAAQWLVEKDHENASGSGGTRVRGLDDSARQEEIARMLSGAEVTEEARAAAGRLLEDV</sequence>
<dbReference type="PIRSF" id="PIRSF003128">
    <property type="entry name" value="RecN"/>
    <property type="match status" value="1"/>
</dbReference>
<name>A0A059GC99_9PROT</name>
<keyword evidence="7 9" id="KW-0234">DNA repair</keyword>
<evidence type="ECO:0000256" key="2">
    <source>
        <dbReference type="ARBA" id="ARBA00009441"/>
    </source>
</evidence>
<comment type="similarity">
    <text evidence="2 9">Belongs to the RecN family.</text>
</comment>
<dbReference type="OrthoDB" id="9806954at2"/>
<keyword evidence="4" id="KW-0547">Nucleotide-binding</keyword>
<keyword evidence="5 9" id="KW-0227">DNA damage</keyword>
<evidence type="ECO:0000256" key="10">
    <source>
        <dbReference type="SAM" id="Coils"/>
    </source>
</evidence>
<feature type="coiled-coil region" evidence="10">
    <location>
        <begin position="161"/>
        <end position="188"/>
    </location>
</feature>